<keyword evidence="1" id="KW-0812">Transmembrane</keyword>
<keyword evidence="1" id="KW-1133">Transmembrane helix</keyword>
<feature type="transmembrane region" description="Helical" evidence="1">
    <location>
        <begin position="92"/>
        <end position="110"/>
    </location>
</feature>
<dbReference type="InterPro" id="IPR006860">
    <property type="entry name" value="FecR"/>
</dbReference>
<evidence type="ECO:0000259" key="2">
    <source>
        <dbReference type="Pfam" id="PF04773"/>
    </source>
</evidence>
<dbReference type="Gene3D" id="3.55.50.30">
    <property type="match status" value="1"/>
</dbReference>
<dbReference type="Proteomes" id="UP000292424">
    <property type="component" value="Chromosome"/>
</dbReference>
<organism evidence="4 5">
    <name type="scientific">Rhizosphaericola mali</name>
    <dbReference type="NCBI Taxonomy" id="2545455"/>
    <lineage>
        <taxon>Bacteria</taxon>
        <taxon>Pseudomonadati</taxon>
        <taxon>Bacteroidota</taxon>
        <taxon>Chitinophagia</taxon>
        <taxon>Chitinophagales</taxon>
        <taxon>Chitinophagaceae</taxon>
        <taxon>Rhizosphaericola</taxon>
    </lineage>
</organism>
<evidence type="ECO:0000313" key="4">
    <source>
        <dbReference type="EMBL" id="QES89026.1"/>
    </source>
</evidence>
<reference evidence="4 5" key="1">
    <citation type="submission" date="2019-09" db="EMBL/GenBank/DDBJ databases">
        <title>Complete genome sequence of Arachidicoccus sp. B3-10 isolated from apple orchard soil.</title>
        <authorList>
            <person name="Kim H.S."/>
            <person name="Han K.-I."/>
            <person name="Suh M.K."/>
            <person name="Lee K.C."/>
            <person name="Eom M.K."/>
            <person name="Kim J.-S."/>
            <person name="Kang S.W."/>
            <person name="Sin Y."/>
            <person name="Lee J.-S."/>
        </authorList>
    </citation>
    <scope>NUCLEOTIDE SEQUENCE [LARGE SCALE GENOMIC DNA]</scope>
    <source>
        <strain evidence="4 5">B3-10</strain>
    </source>
</reference>
<accession>A0A5P2FZS3</accession>
<keyword evidence="1" id="KW-0472">Membrane</keyword>
<dbReference type="EMBL" id="CP044016">
    <property type="protein sequence ID" value="QES89026.1"/>
    <property type="molecule type" value="Genomic_DNA"/>
</dbReference>
<name>A0A5P2FZS3_9BACT</name>
<dbReference type="KEGG" id="arac:E0W69_010275"/>
<feature type="domain" description="Protein FecR C-terminal" evidence="3">
    <location>
        <begin position="319"/>
        <end position="386"/>
    </location>
</feature>
<evidence type="ECO:0000313" key="5">
    <source>
        <dbReference type="Proteomes" id="UP000292424"/>
    </source>
</evidence>
<protein>
    <submittedName>
        <fullName evidence="4">FecR family protein</fullName>
    </submittedName>
</protein>
<dbReference type="InterPro" id="IPR012373">
    <property type="entry name" value="Ferrdict_sens_TM"/>
</dbReference>
<evidence type="ECO:0000256" key="1">
    <source>
        <dbReference type="SAM" id="Phobius"/>
    </source>
</evidence>
<dbReference type="Pfam" id="PF16344">
    <property type="entry name" value="FecR_C"/>
    <property type="match status" value="1"/>
</dbReference>
<dbReference type="AlphaFoldDB" id="A0A5P2FZS3"/>
<dbReference type="GO" id="GO:0016989">
    <property type="term" value="F:sigma factor antagonist activity"/>
    <property type="evidence" value="ECO:0007669"/>
    <property type="project" value="TreeGrafter"/>
</dbReference>
<keyword evidence="5" id="KW-1185">Reference proteome</keyword>
<dbReference type="Gene3D" id="2.60.120.1440">
    <property type="match status" value="1"/>
</dbReference>
<dbReference type="InterPro" id="IPR032508">
    <property type="entry name" value="FecR_C"/>
</dbReference>
<sequence length="389" mass="44365">MSIDFNNDAFKARLDELEKKWLAGTISKEEMDEYAKWFNQEQNKKVIVPEDIALSHQEHEEKLLDNILHSIDINKKNNNANTGKSITIIKKYWLYGSAAAVLVIVSLLFFKTYLKKNKSEILQNDFAIAPGKDGMNLLDAHGKIIVMDNLQNHWKSNIDGIAVEKHNSAIIFGKNTLSNVYNTATTTKGQQFQIVLPDGTKIFLNSQSSIKFPISMNDAYRFVELTGEAYFEVHHNEKNPFIVKVNGIEVKDIGTKFNIENYSDDSNSMVTLLEGAIQATSKLQIINLKPTETISWDKRFYLNYVNVDTASVVAWTRKEFSFNNATLKTIAQQLERWYNVDVVISNKIDKNTVFSGGIPMNQNLQEVLKVLSYSGIHYKINDKTIYFLP</sequence>
<dbReference type="PANTHER" id="PTHR30273">
    <property type="entry name" value="PERIPLASMIC SIGNAL SENSOR AND SIGMA FACTOR ACTIVATOR FECR-RELATED"/>
    <property type="match status" value="1"/>
</dbReference>
<dbReference type="PANTHER" id="PTHR30273:SF2">
    <property type="entry name" value="PROTEIN FECR"/>
    <property type="match status" value="1"/>
</dbReference>
<dbReference type="OrthoDB" id="1099963at2"/>
<proteinExistence type="predicted"/>
<evidence type="ECO:0000259" key="3">
    <source>
        <dbReference type="Pfam" id="PF16344"/>
    </source>
</evidence>
<feature type="domain" description="FecR protein" evidence="2">
    <location>
        <begin position="183"/>
        <end position="277"/>
    </location>
</feature>
<gene>
    <name evidence="4" type="ORF">E0W69_010275</name>
</gene>
<dbReference type="Pfam" id="PF04773">
    <property type="entry name" value="FecR"/>
    <property type="match status" value="1"/>
</dbReference>
<dbReference type="RefSeq" id="WP_131329972.1">
    <property type="nucleotide sequence ID" value="NZ_CP044016.1"/>
</dbReference>